<evidence type="ECO:0000256" key="1">
    <source>
        <dbReference type="SAM" id="MobiDB-lite"/>
    </source>
</evidence>
<evidence type="ECO:0000313" key="3">
    <source>
        <dbReference type="Proteomes" id="UP000799291"/>
    </source>
</evidence>
<keyword evidence="3" id="KW-1185">Reference proteome</keyword>
<proteinExistence type="predicted"/>
<dbReference type="EMBL" id="MU005598">
    <property type="protein sequence ID" value="KAF2680118.1"/>
    <property type="molecule type" value="Genomic_DNA"/>
</dbReference>
<sequence>MFQRSNPHTSSELRTHFTRLSGFRLTSRRFLALNEPTFIDAVIAVLLIDITTAGLQALKTILSREKGYGRHVRKVGIERKQLSVKHYNDLKQGRLEACRNDDGVRDEHVHARNEAELEAHEPRSVPAHAESHRY</sequence>
<name>A0A6G1IPU2_9PLEO</name>
<dbReference type="Proteomes" id="UP000799291">
    <property type="component" value="Unassembled WGS sequence"/>
</dbReference>
<feature type="region of interest" description="Disordered" evidence="1">
    <location>
        <begin position="112"/>
        <end position="134"/>
    </location>
</feature>
<protein>
    <submittedName>
        <fullName evidence="2">Uncharacterized protein</fullName>
    </submittedName>
</protein>
<organism evidence="2 3">
    <name type="scientific">Lentithecium fluviatile CBS 122367</name>
    <dbReference type="NCBI Taxonomy" id="1168545"/>
    <lineage>
        <taxon>Eukaryota</taxon>
        <taxon>Fungi</taxon>
        <taxon>Dikarya</taxon>
        <taxon>Ascomycota</taxon>
        <taxon>Pezizomycotina</taxon>
        <taxon>Dothideomycetes</taxon>
        <taxon>Pleosporomycetidae</taxon>
        <taxon>Pleosporales</taxon>
        <taxon>Massarineae</taxon>
        <taxon>Lentitheciaceae</taxon>
        <taxon>Lentithecium</taxon>
    </lineage>
</organism>
<accession>A0A6G1IPU2</accession>
<reference evidence="2" key="1">
    <citation type="journal article" date="2020" name="Stud. Mycol.">
        <title>101 Dothideomycetes genomes: a test case for predicting lifestyles and emergence of pathogens.</title>
        <authorList>
            <person name="Haridas S."/>
            <person name="Albert R."/>
            <person name="Binder M."/>
            <person name="Bloem J."/>
            <person name="Labutti K."/>
            <person name="Salamov A."/>
            <person name="Andreopoulos B."/>
            <person name="Baker S."/>
            <person name="Barry K."/>
            <person name="Bills G."/>
            <person name="Bluhm B."/>
            <person name="Cannon C."/>
            <person name="Castanera R."/>
            <person name="Culley D."/>
            <person name="Daum C."/>
            <person name="Ezra D."/>
            <person name="Gonzalez J."/>
            <person name="Henrissat B."/>
            <person name="Kuo A."/>
            <person name="Liang C."/>
            <person name="Lipzen A."/>
            <person name="Lutzoni F."/>
            <person name="Magnuson J."/>
            <person name="Mondo S."/>
            <person name="Nolan M."/>
            <person name="Ohm R."/>
            <person name="Pangilinan J."/>
            <person name="Park H.-J."/>
            <person name="Ramirez L."/>
            <person name="Alfaro M."/>
            <person name="Sun H."/>
            <person name="Tritt A."/>
            <person name="Yoshinaga Y."/>
            <person name="Zwiers L.-H."/>
            <person name="Turgeon B."/>
            <person name="Goodwin S."/>
            <person name="Spatafora J."/>
            <person name="Crous P."/>
            <person name="Grigoriev I."/>
        </authorList>
    </citation>
    <scope>NUCLEOTIDE SEQUENCE</scope>
    <source>
        <strain evidence="2">CBS 122367</strain>
    </source>
</reference>
<gene>
    <name evidence="2" type="ORF">K458DRAFT_393092</name>
</gene>
<evidence type="ECO:0000313" key="2">
    <source>
        <dbReference type="EMBL" id="KAF2680118.1"/>
    </source>
</evidence>
<dbReference type="AlphaFoldDB" id="A0A6G1IPU2"/>